<reference evidence="2" key="2">
    <citation type="submission" date="2023-05" db="EMBL/GenBank/DDBJ databases">
        <authorList>
            <person name="Fouks B."/>
        </authorList>
    </citation>
    <scope>NUCLEOTIDE SEQUENCE</scope>
    <source>
        <strain evidence="2">Stay&amp;Tobe</strain>
        <tissue evidence="2">Testes</tissue>
    </source>
</reference>
<reference evidence="2" key="1">
    <citation type="journal article" date="2023" name="IScience">
        <title>Live-bearing cockroach genome reveals convergent evolutionary mechanisms linked to viviparity in insects and beyond.</title>
        <authorList>
            <person name="Fouks B."/>
            <person name="Harrison M.C."/>
            <person name="Mikhailova A.A."/>
            <person name="Marchal E."/>
            <person name="English S."/>
            <person name="Carruthers M."/>
            <person name="Jennings E.C."/>
            <person name="Chiamaka E.L."/>
            <person name="Frigard R.A."/>
            <person name="Pippel M."/>
            <person name="Attardo G.M."/>
            <person name="Benoit J.B."/>
            <person name="Bornberg-Bauer E."/>
            <person name="Tobe S.S."/>
        </authorList>
    </citation>
    <scope>NUCLEOTIDE SEQUENCE</scope>
    <source>
        <strain evidence="2">Stay&amp;Tobe</strain>
    </source>
</reference>
<comment type="caution">
    <text evidence="2">The sequence shown here is derived from an EMBL/GenBank/DDBJ whole genome shotgun (WGS) entry which is preliminary data.</text>
</comment>
<dbReference type="Proteomes" id="UP001233999">
    <property type="component" value="Unassembled WGS sequence"/>
</dbReference>
<feature type="region of interest" description="Disordered" evidence="1">
    <location>
        <begin position="231"/>
        <end position="280"/>
    </location>
</feature>
<gene>
    <name evidence="2" type="ORF">L9F63_006866</name>
</gene>
<protein>
    <submittedName>
        <fullName evidence="2">Uncharacterized protein</fullName>
    </submittedName>
</protein>
<name>A0AAD8E4F9_DIPPU</name>
<feature type="region of interest" description="Disordered" evidence="1">
    <location>
        <begin position="197"/>
        <end position="219"/>
    </location>
</feature>
<evidence type="ECO:0000256" key="1">
    <source>
        <dbReference type="SAM" id="MobiDB-lite"/>
    </source>
</evidence>
<feature type="compositionally biased region" description="Low complexity" evidence="1">
    <location>
        <begin position="209"/>
        <end position="219"/>
    </location>
</feature>
<dbReference type="EMBL" id="JASPKZ010009802">
    <property type="protein sequence ID" value="KAJ9576267.1"/>
    <property type="molecule type" value="Genomic_DNA"/>
</dbReference>
<sequence length="280" mass="31935">MSEPEESKKILVKGLTVAAWISPWNPKSGTPIHDFLRRVDGAAESGNLTERDKVRLIQFKVEGAAQIFLETHPEEVTDRIPYVRLAELLRERFKEKHSDVYHYSRLQAAKQYRHEGIEVFADKLRKLSRKAIRIIQNHVHQQALNEEAERRLLPIFVNGLRGNPGVQVRYQMPDTLGKTIRIAMMPDVAEQEREKPAMKVFSVRQPHQSGRSTGYGRGSYFNNKWFNNSGSRKPNFNEGGQQTNNYSASSVTRDGRGGEFPQDSRPSNSQGAKRGKQCYG</sequence>
<evidence type="ECO:0000313" key="3">
    <source>
        <dbReference type="Proteomes" id="UP001233999"/>
    </source>
</evidence>
<organism evidence="2 3">
    <name type="scientific">Diploptera punctata</name>
    <name type="common">Pacific beetle cockroach</name>
    <dbReference type="NCBI Taxonomy" id="6984"/>
    <lineage>
        <taxon>Eukaryota</taxon>
        <taxon>Metazoa</taxon>
        <taxon>Ecdysozoa</taxon>
        <taxon>Arthropoda</taxon>
        <taxon>Hexapoda</taxon>
        <taxon>Insecta</taxon>
        <taxon>Pterygota</taxon>
        <taxon>Neoptera</taxon>
        <taxon>Polyneoptera</taxon>
        <taxon>Dictyoptera</taxon>
        <taxon>Blattodea</taxon>
        <taxon>Blaberoidea</taxon>
        <taxon>Blaberidae</taxon>
        <taxon>Diplopterinae</taxon>
        <taxon>Diploptera</taxon>
    </lineage>
</organism>
<proteinExistence type="predicted"/>
<feature type="compositionally biased region" description="Polar residues" evidence="1">
    <location>
        <begin position="231"/>
        <end position="252"/>
    </location>
</feature>
<accession>A0AAD8E4F9</accession>
<keyword evidence="3" id="KW-1185">Reference proteome</keyword>
<evidence type="ECO:0000313" key="2">
    <source>
        <dbReference type="EMBL" id="KAJ9576267.1"/>
    </source>
</evidence>
<dbReference type="AlphaFoldDB" id="A0AAD8E4F9"/>